<accession>C4J1U7</accession>
<reference evidence="1" key="1">
    <citation type="journal article" date="2009" name="PLoS Genet.">
        <title>Sequencing, mapping, and analysis of 27,455 maize full-length cDNAs.</title>
        <authorList>
            <person name="Soderlund C."/>
            <person name="Descour A."/>
            <person name="Kudrna D."/>
            <person name="Bomhoff M."/>
            <person name="Boyd L."/>
            <person name="Currie J."/>
            <person name="Angelova A."/>
            <person name="Collura K."/>
            <person name="Wissotski M."/>
            <person name="Ashley E."/>
            <person name="Morrow D."/>
            <person name="Fernandes J."/>
            <person name="Walbot V."/>
            <person name="Yu Y."/>
        </authorList>
    </citation>
    <scope>NUCLEOTIDE SEQUENCE</scope>
    <source>
        <strain evidence="1">B73</strain>
    </source>
</reference>
<name>C4J1U7_MAIZE</name>
<protein>
    <submittedName>
        <fullName evidence="1">Uncharacterized protein</fullName>
    </submittedName>
</protein>
<dbReference type="AlphaFoldDB" id="C4J1U7"/>
<evidence type="ECO:0000313" key="1">
    <source>
        <dbReference type="EMBL" id="ACR35147.1"/>
    </source>
</evidence>
<sequence>MRLYKYDTTSSFRLSSSERAFSISFLRALLSVSAALEDVIPNLRADIWNTSSSPLSLEPFVLLFLWSNLISSSPASFSDLSNVKTISSSSPTISTILQPISSVTMLSVRLRLS</sequence>
<organism evidence="1">
    <name type="scientific">Zea mays</name>
    <name type="common">Maize</name>
    <dbReference type="NCBI Taxonomy" id="4577"/>
    <lineage>
        <taxon>Eukaryota</taxon>
        <taxon>Viridiplantae</taxon>
        <taxon>Streptophyta</taxon>
        <taxon>Embryophyta</taxon>
        <taxon>Tracheophyta</taxon>
        <taxon>Spermatophyta</taxon>
        <taxon>Magnoliopsida</taxon>
        <taxon>Liliopsida</taxon>
        <taxon>Poales</taxon>
        <taxon>Poaceae</taxon>
        <taxon>PACMAD clade</taxon>
        <taxon>Panicoideae</taxon>
        <taxon>Andropogonodae</taxon>
        <taxon>Andropogoneae</taxon>
        <taxon>Tripsacinae</taxon>
        <taxon>Zea</taxon>
    </lineage>
</organism>
<dbReference type="EMBL" id="BT084794">
    <property type="protein sequence ID" value="ACR35147.1"/>
    <property type="molecule type" value="mRNA"/>
</dbReference>
<proteinExistence type="evidence at transcript level"/>